<feature type="region of interest" description="Disordered" evidence="1">
    <location>
        <begin position="395"/>
        <end position="428"/>
    </location>
</feature>
<feature type="region of interest" description="Disordered" evidence="1">
    <location>
        <begin position="1"/>
        <end position="65"/>
    </location>
</feature>
<keyword evidence="3" id="KW-1185">Reference proteome</keyword>
<proteinExistence type="predicted"/>
<gene>
    <name evidence="2" type="ORF">P171DRAFT_448293</name>
</gene>
<evidence type="ECO:0000256" key="1">
    <source>
        <dbReference type="SAM" id="MobiDB-lite"/>
    </source>
</evidence>
<dbReference type="Proteomes" id="UP000799764">
    <property type="component" value="Unassembled WGS sequence"/>
</dbReference>
<name>A0A9P4P8R9_9PLEO</name>
<evidence type="ECO:0000313" key="3">
    <source>
        <dbReference type="Proteomes" id="UP000799764"/>
    </source>
</evidence>
<protein>
    <submittedName>
        <fullName evidence="2">Uncharacterized protein</fullName>
    </submittedName>
</protein>
<sequence>MAPMDSKTYSDSRSPDTFADLRSASHARQRVRKHHRHSRNSRSPSRADTHTHPSEPSHSLPPVPQLGLYEAHAEPQRFNPTHHHRPRKRRCNHNKRTWAKALGRKADAHLTYVQYREEMERMFGCIDVRRDEEWVEDITHRAWEGGNWSEWCLQQGATWEDVWGWEPWVEIGETFGAWARRRIGEMRAVKEARLRAATLRNTGLVDMAIAMEKATALTTTQPTTPSDIEAHDLLARVLHPPWRRKTDTLPRAIHGYGFFAEYEWYWHRNMSGCFELTSWVSHSPSYWRCYCDMYAACGRWSPEDRVQPYYLYEFFVSPRGEVGELRDDGAEMAEVYGEMDRLQRGLSEFLNGYKAVCDEAEACDVVDGTTDCEKREGSDRGGAYDTSRVVDEWDFVTTPTPPSLSTPSSSWSMLGHEEHSQSDKVDTP</sequence>
<reference evidence="2" key="1">
    <citation type="journal article" date="2020" name="Stud. Mycol.">
        <title>101 Dothideomycetes genomes: a test case for predicting lifestyles and emergence of pathogens.</title>
        <authorList>
            <person name="Haridas S."/>
            <person name="Albert R."/>
            <person name="Binder M."/>
            <person name="Bloem J."/>
            <person name="Labutti K."/>
            <person name="Salamov A."/>
            <person name="Andreopoulos B."/>
            <person name="Baker S."/>
            <person name="Barry K."/>
            <person name="Bills G."/>
            <person name="Bluhm B."/>
            <person name="Cannon C."/>
            <person name="Castanera R."/>
            <person name="Culley D."/>
            <person name="Daum C."/>
            <person name="Ezra D."/>
            <person name="Gonzalez J."/>
            <person name="Henrissat B."/>
            <person name="Kuo A."/>
            <person name="Liang C."/>
            <person name="Lipzen A."/>
            <person name="Lutzoni F."/>
            <person name="Magnuson J."/>
            <person name="Mondo S."/>
            <person name="Nolan M."/>
            <person name="Ohm R."/>
            <person name="Pangilinan J."/>
            <person name="Park H.-J."/>
            <person name="Ramirez L."/>
            <person name="Alfaro M."/>
            <person name="Sun H."/>
            <person name="Tritt A."/>
            <person name="Yoshinaga Y."/>
            <person name="Zwiers L.-H."/>
            <person name="Turgeon B."/>
            <person name="Goodwin S."/>
            <person name="Spatafora J."/>
            <person name="Crous P."/>
            <person name="Grigoriev I."/>
        </authorList>
    </citation>
    <scope>NUCLEOTIDE SEQUENCE</scope>
    <source>
        <strain evidence="2">CBS 690.94</strain>
    </source>
</reference>
<dbReference type="AlphaFoldDB" id="A0A9P4P8R9"/>
<feature type="compositionally biased region" description="Basic residues" evidence="1">
    <location>
        <begin position="25"/>
        <end position="40"/>
    </location>
</feature>
<accession>A0A9P4P8R9</accession>
<evidence type="ECO:0000313" key="2">
    <source>
        <dbReference type="EMBL" id="KAF2439470.1"/>
    </source>
</evidence>
<dbReference type="EMBL" id="MU001509">
    <property type="protein sequence ID" value="KAF2439470.1"/>
    <property type="molecule type" value="Genomic_DNA"/>
</dbReference>
<feature type="compositionally biased region" description="Basic and acidic residues" evidence="1">
    <location>
        <begin position="45"/>
        <end position="55"/>
    </location>
</feature>
<feature type="compositionally biased region" description="Basic and acidic residues" evidence="1">
    <location>
        <begin position="415"/>
        <end position="428"/>
    </location>
</feature>
<organism evidence="2 3">
    <name type="scientific">Karstenula rhodostoma CBS 690.94</name>
    <dbReference type="NCBI Taxonomy" id="1392251"/>
    <lineage>
        <taxon>Eukaryota</taxon>
        <taxon>Fungi</taxon>
        <taxon>Dikarya</taxon>
        <taxon>Ascomycota</taxon>
        <taxon>Pezizomycotina</taxon>
        <taxon>Dothideomycetes</taxon>
        <taxon>Pleosporomycetidae</taxon>
        <taxon>Pleosporales</taxon>
        <taxon>Massarineae</taxon>
        <taxon>Didymosphaeriaceae</taxon>
        <taxon>Karstenula</taxon>
    </lineage>
</organism>
<dbReference type="OrthoDB" id="5423564at2759"/>
<comment type="caution">
    <text evidence="2">The sequence shown here is derived from an EMBL/GenBank/DDBJ whole genome shotgun (WGS) entry which is preliminary data.</text>
</comment>